<accession>A0ABP1BLY5</accession>
<evidence type="ECO:0000313" key="1">
    <source>
        <dbReference type="EMBL" id="CAK9876820.1"/>
    </source>
</evidence>
<evidence type="ECO:0000313" key="2">
    <source>
        <dbReference type="Proteomes" id="UP001497522"/>
    </source>
</evidence>
<gene>
    <name evidence="1" type="ORF">CSSPJE1EN2_LOCUS18862</name>
</gene>
<organism evidence="1 2">
    <name type="scientific">Sphagnum jensenii</name>
    <dbReference type="NCBI Taxonomy" id="128206"/>
    <lineage>
        <taxon>Eukaryota</taxon>
        <taxon>Viridiplantae</taxon>
        <taxon>Streptophyta</taxon>
        <taxon>Embryophyta</taxon>
        <taxon>Bryophyta</taxon>
        <taxon>Sphagnophytina</taxon>
        <taxon>Sphagnopsida</taxon>
        <taxon>Sphagnales</taxon>
        <taxon>Sphagnaceae</taxon>
        <taxon>Sphagnum</taxon>
    </lineage>
</organism>
<dbReference type="EMBL" id="OZ023706">
    <property type="protein sequence ID" value="CAK9876820.1"/>
    <property type="molecule type" value="Genomic_DNA"/>
</dbReference>
<sequence length="67" mass="7404">MGTPAVLIGAQYCVPSTCQYTLSKAQKRSKNWSVVDAANGAVIFTLVRFNTNANEWFSKYETQLVDA</sequence>
<name>A0ABP1BLY5_9BRYO</name>
<dbReference type="Proteomes" id="UP001497522">
    <property type="component" value="Chromosome 5"/>
</dbReference>
<reference evidence="1" key="1">
    <citation type="submission" date="2024-03" db="EMBL/GenBank/DDBJ databases">
        <authorList>
            <consortium name="ELIXIR-Norway"/>
            <consortium name="Elixir Norway"/>
        </authorList>
    </citation>
    <scope>NUCLEOTIDE SEQUENCE</scope>
</reference>
<protein>
    <submittedName>
        <fullName evidence="1">Uncharacterized protein</fullName>
    </submittedName>
</protein>
<proteinExistence type="predicted"/>
<keyword evidence="2" id="KW-1185">Reference proteome</keyword>